<accession>A0A2S7KZZ1</accession>
<dbReference type="AlphaFoldDB" id="A0A2S7KZZ1"/>
<organism evidence="1 2">
    <name type="scientific">Polaribacter filamentus</name>
    <dbReference type="NCBI Taxonomy" id="53483"/>
    <lineage>
        <taxon>Bacteria</taxon>
        <taxon>Pseudomonadati</taxon>
        <taxon>Bacteroidota</taxon>
        <taxon>Flavobacteriia</taxon>
        <taxon>Flavobacteriales</taxon>
        <taxon>Flavobacteriaceae</taxon>
    </lineage>
</organism>
<dbReference type="OrthoDB" id="1202554at2"/>
<gene>
    <name evidence="1" type="ORF">BST83_14385</name>
</gene>
<keyword evidence="2" id="KW-1185">Reference proteome</keyword>
<evidence type="ECO:0000313" key="1">
    <source>
        <dbReference type="EMBL" id="PQB08191.1"/>
    </source>
</evidence>
<dbReference type="Proteomes" id="UP000239522">
    <property type="component" value="Unassembled WGS sequence"/>
</dbReference>
<proteinExistence type="predicted"/>
<name>A0A2S7KZZ1_9FLAO</name>
<comment type="caution">
    <text evidence="1">The sequence shown here is derived from an EMBL/GenBank/DDBJ whole genome shotgun (WGS) entry which is preliminary data.</text>
</comment>
<protein>
    <recommendedName>
        <fullName evidence="3">Outer membrane protein beta-barrel domain-containing protein</fullName>
    </recommendedName>
</protein>
<dbReference type="RefSeq" id="WP_104810397.1">
    <property type="nucleotide sequence ID" value="NZ_MQUA01000013.1"/>
</dbReference>
<dbReference type="EMBL" id="MQUA01000013">
    <property type="protein sequence ID" value="PQB08191.1"/>
    <property type="molecule type" value="Genomic_DNA"/>
</dbReference>
<evidence type="ECO:0008006" key="3">
    <source>
        <dbReference type="Google" id="ProtNLM"/>
    </source>
</evidence>
<reference evidence="1 2" key="1">
    <citation type="submission" date="2016-11" db="EMBL/GenBank/DDBJ databases">
        <title>Trade-off between light-utilization and light-protection in marine flavobacteria.</title>
        <authorList>
            <person name="Kumagai Y."/>
        </authorList>
    </citation>
    <scope>NUCLEOTIDE SEQUENCE [LARGE SCALE GENOMIC DNA]</scope>
    <source>
        <strain evidence="1 2">ATCC 700397</strain>
    </source>
</reference>
<evidence type="ECO:0000313" key="2">
    <source>
        <dbReference type="Proteomes" id="UP000239522"/>
    </source>
</evidence>
<sequence>MKNFIISILILGSFSLSAQDKKKSFWETIKGEELETSITFLPVGSHTKDFDFLDVWYTSYNYKSIELAVFKNSYDFFTIALIYKRQIKLIEKLNFIYGFGIMHGYGGRLQDVTGIPFRNTFIFNGEINGTGGISLDYRIAKKISVQLNVSPVVLVYGVRFIL</sequence>